<dbReference type="AlphaFoldDB" id="A0A1T4SZ02"/>
<dbReference type="RefSeq" id="WP_085937075.1">
    <property type="nucleotide sequence ID" value="NZ_FUWJ01000011.1"/>
</dbReference>
<dbReference type="EMBL" id="FUWJ01000011">
    <property type="protein sequence ID" value="SKA33464.1"/>
    <property type="molecule type" value="Genomic_DNA"/>
</dbReference>
<keyword evidence="3" id="KW-1185">Reference proteome</keyword>
<protein>
    <submittedName>
        <fullName evidence="2">Uncharacterized protein</fullName>
    </submittedName>
</protein>
<dbReference type="STRING" id="225324.SAMN02745126_05336"/>
<proteinExistence type="predicted"/>
<dbReference type="Proteomes" id="UP000190092">
    <property type="component" value="Unassembled WGS sequence"/>
</dbReference>
<evidence type="ECO:0000256" key="1">
    <source>
        <dbReference type="SAM" id="MobiDB-lite"/>
    </source>
</evidence>
<name>A0A1T4SZ02_9HYPH</name>
<dbReference type="OrthoDB" id="7376266at2"/>
<sequence>MATSKGKSKNGIEGEGSYTGTKAYDEATARFIKDGKVDKAAQEAKRAMESGEADELKAAEDKGKAGDPRGQGKPTSN</sequence>
<feature type="region of interest" description="Disordered" evidence="1">
    <location>
        <begin position="38"/>
        <end position="77"/>
    </location>
</feature>
<gene>
    <name evidence="2" type="ORF">SAMN02745126_05336</name>
</gene>
<feature type="region of interest" description="Disordered" evidence="1">
    <location>
        <begin position="1"/>
        <end position="24"/>
    </location>
</feature>
<accession>A0A1T4SZ02</accession>
<reference evidence="3" key="1">
    <citation type="submission" date="2017-02" db="EMBL/GenBank/DDBJ databases">
        <authorList>
            <person name="Varghese N."/>
            <person name="Submissions S."/>
        </authorList>
    </citation>
    <scope>NUCLEOTIDE SEQUENCE [LARGE SCALE GENOMIC DNA]</scope>
    <source>
        <strain evidence="3">ATCC 27094</strain>
    </source>
</reference>
<evidence type="ECO:0000313" key="3">
    <source>
        <dbReference type="Proteomes" id="UP000190092"/>
    </source>
</evidence>
<evidence type="ECO:0000313" key="2">
    <source>
        <dbReference type="EMBL" id="SKA33464.1"/>
    </source>
</evidence>
<organism evidence="2 3">
    <name type="scientific">Enhydrobacter aerosaccus</name>
    <dbReference type="NCBI Taxonomy" id="225324"/>
    <lineage>
        <taxon>Bacteria</taxon>
        <taxon>Pseudomonadati</taxon>
        <taxon>Pseudomonadota</taxon>
        <taxon>Alphaproteobacteria</taxon>
        <taxon>Hyphomicrobiales</taxon>
        <taxon>Enhydrobacter</taxon>
    </lineage>
</organism>
<feature type="compositionally biased region" description="Basic and acidic residues" evidence="1">
    <location>
        <begin position="38"/>
        <end position="67"/>
    </location>
</feature>